<evidence type="ECO:0000313" key="4">
    <source>
        <dbReference type="Proteomes" id="UP001500483"/>
    </source>
</evidence>
<evidence type="ECO:0000313" key="3">
    <source>
        <dbReference type="EMBL" id="GAA3364607.1"/>
    </source>
</evidence>
<dbReference type="EMBL" id="BAAAYK010000038">
    <property type="protein sequence ID" value="GAA3364607.1"/>
    <property type="molecule type" value="Genomic_DNA"/>
</dbReference>
<organism evidence="3 4">
    <name type="scientific">Saccharopolyspora gregorii</name>
    <dbReference type="NCBI Taxonomy" id="33914"/>
    <lineage>
        <taxon>Bacteria</taxon>
        <taxon>Bacillati</taxon>
        <taxon>Actinomycetota</taxon>
        <taxon>Actinomycetes</taxon>
        <taxon>Pseudonocardiales</taxon>
        <taxon>Pseudonocardiaceae</taxon>
        <taxon>Saccharopolyspora</taxon>
    </lineage>
</organism>
<name>A0ABP6S089_9PSEU</name>
<proteinExistence type="predicted"/>
<dbReference type="EMBL" id="BAAAYK010000026">
    <property type="protein sequence ID" value="GAA3353950.1"/>
    <property type="molecule type" value="Genomic_DNA"/>
</dbReference>
<keyword evidence="1" id="KW-1133">Transmembrane helix</keyword>
<comment type="caution">
    <text evidence="3">The sequence shown here is derived from an EMBL/GenBank/DDBJ whole genome shotgun (WGS) entry which is preliminary data.</text>
</comment>
<keyword evidence="4" id="KW-1185">Reference proteome</keyword>
<feature type="transmembrane region" description="Helical" evidence="1">
    <location>
        <begin position="45"/>
        <end position="66"/>
    </location>
</feature>
<feature type="transmembrane region" description="Helical" evidence="1">
    <location>
        <begin position="6"/>
        <end position="24"/>
    </location>
</feature>
<reference evidence="3" key="3">
    <citation type="submission" date="2023-12" db="EMBL/GenBank/DDBJ databases">
        <authorList>
            <person name="Sun Q."/>
            <person name="Inoue M."/>
        </authorList>
    </citation>
    <scope>NUCLEOTIDE SEQUENCE</scope>
    <source>
        <strain evidence="3">JCM 9687</strain>
    </source>
</reference>
<reference evidence="4" key="2">
    <citation type="journal article" date="2019" name="Int. J. Syst. Evol. Microbiol.">
        <title>The Global Catalogue of Microorganisms (GCM) 10K type strain sequencing project: providing services to taxonomists for standard genome sequencing and annotation.</title>
        <authorList>
            <consortium name="The Broad Institute Genomics Platform"/>
            <consortium name="The Broad Institute Genome Sequencing Center for Infectious Disease"/>
            <person name="Wu L."/>
            <person name="Ma J."/>
        </authorList>
    </citation>
    <scope>NUCLEOTIDE SEQUENCE [LARGE SCALE GENOMIC DNA]</scope>
    <source>
        <strain evidence="4">JCM 9687</strain>
    </source>
</reference>
<evidence type="ECO:0000256" key="1">
    <source>
        <dbReference type="SAM" id="Phobius"/>
    </source>
</evidence>
<sequence>MGTGYTLAFLVIGTVLVFVDGWLLRRSGTTYLAAVYPDGKVADSANQLITVLFHLATLGVLALLSTVRMGGGDPFHALITRVGVLLLVLAVAHGITIWLLARLRTKQREKALQEEISARASGHFDAEPRAGAG</sequence>
<evidence type="ECO:0000313" key="2">
    <source>
        <dbReference type="EMBL" id="GAA3353950.1"/>
    </source>
</evidence>
<reference evidence="3" key="1">
    <citation type="journal article" date="2014" name="Int. J. Syst. Evol. Microbiol.">
        <title>Complete genome of a new Firmicutes species belonging to the dominant human colonic microbiota ('Ruminococcus bicirculans') reveals two chromosomes and a selective capacity to utilize plant glucans.</title>
        <authorList>
            <consortium name="NISC Comparative Sequencing Program"/>
            <person name="Wegmann U."/>
            <person name="Louis P."/>
            <person name="Goesmann A."/>
            <person name="Henrissat B."/>
            <person name="Duncan S.H."/>
            <person name="Flint H.J."/>
        </authorList>
    </citation>
    <scope>NUCLEOTIDE SEQUENCE</scope>
    <source>
        <strain evidence="3">JCM 9687</strain>
    </source>
</reference>
<gene>
    <name evidence="2" type="ORF">GCM10020366_09060</name>
    <name evidence="3" type="ORF">GCM10020366_61150</name>
</gene>
<accession>A0ABP6S089</accession>
<keyword evidence="1" id="KW-0812">Transmembrane</keyword>
<dbReference type="Proteomes" id="UP001500483">
    <property type="component" value="Unassembled WGS sequence"/>
</dbReference>
<keyword evidence="1" id="KW-0472">Membrane</keyword>
<protein>
    <submittedName>
        <fullName evidence="3">Uncharacterized protein</fullName>
    </submittedName>
</protein>
<feature type="transmembrane region" description="Helical" evidence="1">
    <location>
        <begin position="78"/>
        <end position="101"/>
    </location>
</feature>